<comment type="caution">
    <text evidence="4">The sequence shown here is derived from an EMBL/GenBank/DDBJ whole genome shotgun (WGS) entry which is preliminary data.</text>
</comment>
<accession>A0A8X6HW97</accession>
<dbReference type="Pfam" id="PF00595">
    <property type="entry name" value="PDZ"/>
    <property type="match status" value="1"/>
</dbReference>
<dbReference type="PANTHER" id="PTHR14113:SF6">
    <property type="entry name" value="PROTEIN PICCOLO"/>
    <property type="match status" value="1"/>
</dbReference>
<evidence type="ECO:0000259" key="2">
    <source>
        <dbReference type="PROSITE" id="PS50004"/>
    </source>
</evidence>
<protein>
    <submittedName>
        <fullName evidence="4">Protein piccolo</fullName>
    </submittedName>
</protein>
<dbReference type="AlphaFoldDB" id="A0A8X6HW97"/>
<dbReference type="GO" id="GO:0035418">
    <property type="term" value="P:protein localization to synapse"/>
    <property type="evidence" value="ECO:0007669"/>
    <property type="project" value="TreeGrafter"/>
</dbReference>
<evidence type="ECO:0000256" key="1">
    <source>
        <dbReference type="SAM" id="MobiDB-lite"/>
    </source>
</evidence>
<dbReference type="GO" id="GO:0048788">
    <property type="term" value="C:cytoskeleton of presynaptic active zone"/>
    <property type="evidence" value="ECO:0007669"/>
    <property type="project" value="TreeGrafter"/>
</dbReference>
<dbReference type="InterPro" id="IPR000008">
    <property type="entry name" value="C2_dom"/>
</dbReference>
<name>A0A8X6HW97_TRICU</name>
<sequence length="290" mass="32969">MKVVGGKEIPGSNGMIGAYVARIYPGGVVETLGEVREGDQVLEWNGVPLTGKTYEEVQRIIASSGDEVEIVIRSDFNMLTSRSSSHHHHHHQQQPQNRRRGEGERHGGHHHQSGVTAPLGAMLMATTVTTTTRTITSRPPTKEKYRAEDISGEIQLQVCHDSKAGILYVTIVRARNLVTSRDNSGLPDPYVICYLLPDRCFENQRRTRYFSRCSNPEWKQTMVYPHVPQDQLKRKHLEISVWNYDINRPPEFLGEVIIDLKDSSVIDEQSRWYKLHPHDPRSTPASHRPP</sequence>
<dbReference type="Proteomes" id="UP000887116">
    <property type="component" value="Unassembled WGS sequence"/>
</dbReference>
<dbReference type="EMBL" id="BMAO01019478">
    <property type="protein sequence ID" value="GFR30813.1"/>
    <property type="molecule type" value="Genomic_DNA"/>
</dbReference>
<dbReference type="SMART" id="SM00228">
    <property type="entry name" value="PDZ"/>
    <property type="match status" value="1"/>
</dbReference>
<dbReference type="Gene3D" id="2.60.40.150">
    <property type="entry name" value="C2 domain"/>
    <property type="match status" value="1"/>
</dbReference>
<dbReference type="GO" id="GO:1904071">
    <property type="term" value="P:presynaptic active zone assembly"/>
    <property type="evidence" value="ECO:0007669"/>
    <property type="project" value="TreeGrafter"/>
</dbReference>
<dbReference type="SUPFAM" id="SSF49562">
    <property type="entry name" value="C2 domain (Calcium/lipid-binding domain, CaLB)"/>
    <property type="match status" value="1"/>
</dbReference>
<dbReference type="GO" id="GO:0030424">
    <property type="term" value="C:axon"/>
    <property type="evidence" value="ECO:0007669"/>
    <property type="project" value="TreeGrafter"/>
</dbReference>
<dbReference type="PROSITE" id="PS50004">
    <property type="entry name" value="C2"/>
    <property type="match status" value="1"/>
</dbReference>
<dbReference type="InterPro" id="IPR052098">
    <property type="entry name" value="Presynaptic_Scaffold_Bsn/Pclo"/>
</dbReference>
<dbReference type="Gene3D" id="2.30.42.10">
    <property type="match status" value="1"/>
</dbReference>
<dbReference type="PANTHER" id="PTHR14113">
    <property type="entry name" value="PICCOLO/BASSOON"/>
    <property type="match status" value="1"/>
</dbReference>
<dbReference type="PROSITE" id="PS50106">
    <property type="entry name" value="PDZ"/>
    <property type="match status" value="1"/>
</dbReference>
<dbReference type="CDD" id="cd06714">
    <property type="entry name" value="PDZ_RIM-like"/>
    <property type="match status" value="1"/>
</dbReference>
<evidence type="ECO:0000313" key="4">
    <source>
        <dbReference type="EMBL" id="GFR30813.1"/>
    </source>
</evidence>
<feature type="region of interest" description="Disordered" evidence="1">
    <location>
        <begin position="82"/>
        <end position="120"/>
    </location>
</feature>
<dbReference type="SUPFAM" id="SSF50156">
    <property type="entry name" value="PDZ domain-like"/>
    <property type="match status" value="1"/>
</dbReference>
<feature type="domain" description="C2" evidence="2">
    <location>
        <begin position="150"/>
        <end position="273"/>
    </location>
</feature>
<keyword evidence="5" id="KW-1185">Reference proteome</keyword>
<dbReference type="GO" id="GO:0098982">
    <property type="term" value="C:GABA-ergic synapse"/>
    <property type="evidence" value="ECO:0007669"/>
    <property type="project" value="TreeGrafter"/>
</dbReference>
<gene>
    <name evidence="4" type="primary">PCLO</name>
    <name evidence="4" type="ORF">TNCT_298491</name>
</gene>
<dbReference type="InterPro" id="IPR036034">
    <property type="entry name" value="PDZ_sf"/>
</dbReference>
<reference evidence="4" key="1">
    <citation type="submission" date="2020-07" db="EMBL/GenBank/DDBJ databases">
        <title>Multicomponent nature underlies the extraordinary mechanical properties of spider dragline silk.</title>
        <authorList>
            <person name="Kono N."/>
            <person name="Nakamura H."/>
            <person name="Mori M."/>
            <person name="Yoshida Y."/>
            <person name="Ohtoshi R."/>
            <person name="Malay A.D."/>
            <person name="Moran D.A.P."/>
            <person name="Tomita M."/>
            <person name="Numata K."/>
            <person name="Arakawa K."/>
        </authorList>
    </citation>
    <scope>NUCLEOTIDE SEQUENCE</scope>
</reference>
<feature type="domain" description="PDZ" evidence="3">
    <location>
        <begin position="1"/>
        <end position="76"/>
    </location>
</feature>
<proteinExistence type="predicted"/>
<dbReference type="Pfam" id="PF00168">
    <property type="entry name" value="C2"/>
    <property type="match status" value="1"/>
</dbReference>
<dbReference type="OrthoDB" id="67688at2759"/>
<dbReference type="InterPro" id="IPR035892">
    <property type="entry name" value="C2_domain_sf"/>
</dbReference>
<dbReference type="GO" id="GO:0098978">
    <property type="term" value="C:glutamatergic synapse"/>
    <property type="evidence" value="ECO:0007669"/>
    <property type="project" value="TreeGrafter"/>
</dbReference>
<evidence type="ECO:0000313" key="5">
    <source>
        <dbReference type="Proteomes" id="UP000887116"/>
    </source>
</evidence>
<organism evidence="4 5">
    <name type="scientific">Trichonephila clavata</name>
    <name type="common">Joro spider</name>
    <name type="synonym">Nephila clavata</name>
    <dbReference type="NCBI Taxonomy" id="2740835"/>
    <lineage>
        <taxon>Eukaryota</taxon>
        <taxon>Metazoa</taxon>
        <taxon>Ecdysozoa</taxon>
        <taxon>Arthropoda</taxon>
        <taxon>Chelicerata</taxon>
        <taxon>Arachnida</taxon>
        <taxon>Araneae</taxon>
        <taxon>Araneomorphae</taxon>
        <taxon>Entelegynae</taxon>
        <taxon>Araneoidea</taxon>
        <taxon>Nephilidae</taxon>
        <taxon>Trichonephila</taxon>
    </lineage>
</organism>
<dbReference type="SMART" id="SM00239">
    <property type="entry name" value="C2"/>
    <property type="match status" value="1"/>
</dbReference>
<dbReference type="GO" id="GO:0098882">
    <property type="term" value="F:structural constituent of presynaptic active zone"/>
    <property type="evidence" value="ECO:0007669"/>
    <property type="project" value="TreeGrafter"/>
</dbReference>
<evidence type="ECO:0000259" key="3">
    <source>
        <dbReference type="PROSITE" id="PS50106"/>
    </source>
</evidence>
<dbReference type="InterPro" id="IPR001478">
    <property type="entry name" value="PDZ"/>
</dbReference>